<feature type="compositionally biased region" description="Polar residues" evidence="1">
    <location>
        <begin position="1"/>
        <end position="13"/>
    </location>
</feature>
<name>A0AAE2SYS1_RHILE</name>
<feature type="region of interest" description="Disordered" evidence="1">
    <location>
        <begin position="1"/>
        <end position="25"/>
    </location>
</feature>
<comment type="caution">
    <text evidence="2">The sequence shown here is derived from an EMBL/GenBank/DDBJ whole genome shotgun (WGS) entry which is preliminary data.</text>
</comment>
<evidence type="ECO:0000313" key="3">
    <source>
        <dbReference type="Proteomes" id="UP000538507"/>
    </source>
</evidence>
<accession>A0AAE2SYS1</accession>
<dbReference type="EMBL" id="JACIGO010000009">
    <property type="protein sequence ID" value="MBB4293336.1"/>
    <property type="molecule type" value="Genomic_DNA"/>
</dbReference>
<reference evidence="2 3" key="1">
    <citation type="submission" date="2020-08" db="EMBL/GenBank/DDBJ databases">
        <title>Genomic Encyclopedia of Type Strains, Phase IV (KMG-V): Genome sequencing to study the core and pangenomes of soil and plant-associated prokaryotes.</title>
        <authorList>
            <person name="Whitman W."/>
        </authorList>
    </citation>
    <scope>NUCLEOTIDE SEQUENCE [LARGE SCALE GENOMIC DNA]</scope>
    <source>
        <strain evidence="2 3">SEMIA 415</strain>
    </source>
</reference>
<protein>
    <submittedName>
        <fullName evidence="2">Uncharacterized protein</fullName>
    </submittedName>
</protein>
<organism evidence="2 3">
    <name type="scientific">Rhizobium leguminosarum</name>
    <dbReference type="NCBI Taxonomy" id="384"/>
    <lineage>
        <taxon>Bacteria</taxon>
        <taxon>Pseudomonadati</taxon>
        <taxon>Pseudomonadota</taxon>
        <taxon>Alphaproteobacteria</taxon>
        <taxon>Hyphomicrobiales</taxon>
        <taxon>Rhizobiaceae</taxon>
        <taxon>Rhizobium/Agrobacterium group</taxon>
        <taxon>Rhizobium</taxon>
    </lineage>
</organism>
<gene>
    <name evidence="2" type="ORF">GGE16_005423</name>
</gene>
<evidence type="ECO:0000313" key="2">
    <source>
        <dbReference type="EMBL" id="MBB4293336.1"/>
    </source>
</evidence>
<dbReference type="Proteomes" id="UP000538507">
    <property type="component" value="Unassembled WGS sequence"/>
</dbReference>
<evidence type="ECO:0000256" key="1">
    <source>
        <dbReference type="SAM" id="MobiDB-lite"/>
    </source>
</evidence>
<dbReference type="AlphaFoldDB" id="A0AAE2SYS1"/>
<sequence length="52" mass="5396">MTRFTTGSTNNRTGKAIAQESAHADGHIARAGAVRPCALRMLIAELSSAARG</sequence>
<proteinExistence type="predicted"/>